<reference evidence="2" key="1">
    <citation type="journal article" date="2014" name="Front. Microbiol.">
        <title>High frequency of phylogenetically diverse reductive dehalogenase-homologous genes in deep subseafloor sedimentary metagenomes.</title>
        <authorList>
            <person name="Kawai M."/>
            <person name="Futagami T."/>
            <person name="Toyoda A."/>
            <person name="Takaki Y."/>
            <person name="Nishi S."/>
            <person name="Hori S."/>
            <person name="Arai W."/>
            <person name="Tsubouchi T."/>
            <person name="Morono Y."/>
            <person name="Uchiyama I."/>
            <person name="Ito T."/>
            <person name="Fujiyama A."/>
            <person name="Inagaki F."/>
            <person name="Takami H."/>
        </authorList>
    </citation>
    <scope>NUCLEOTIDE SEQUENCE</scope>
    <source>
        <strain evidence="2">Expedition CK06-06</strain>
    </source>
</reference>
<dbReference type="InterPro" id="IPR007393">
    <property type="entry name" value="YlxR_dom"/>
</dbReference>
<name>X1U911_9ZZZZ</name>
<dbReference type="InterPro" id="IPR035931">
    <property type="entry name" value="YlxR-like_sf"/>
</dbReference>
<feature type="domain" description="YlxR" evidence="1">
    <location>
        <begin position="2"/>
        <end position="28"/>
    </location>
</feature>
<organism evidence="2">
    <name type="scientific">marine sediment metagenome</name>
    <dbReference type="NCBI Taxonomy" id="412755"/>
    <lineage>
        <taxon>unclassified sequences</taxon>
        <taxon>metagenomes</taxon>
        <taxon>ecological metagenomes</taxon>
    </lineage>
</organism>
<dbReference type="Pfam" id="PF04296">
    <property type="entry name" value="YlxR"/>
    <property type="match status" value="1"/>
</dbReference>
<proteinExistence type="predicted"/>
<dbReference type="Gene3D" id="3.30.1230.10">
    <property type="entry name" value="YlxR-like"/>
    <property type="match status" value="1"/>
</dbReference>
<sequence>MRVSDGSVEIDTGGKKAGRGAYLCRSQDVGR</sequence>
<gene>
    <name evidence="2" type="ORF">S12H4_47884</name>
</gene>
<comment type="caution">
    <text evidence="2">The sequence shown here is derived from an EMBL/GenBank/DDBJ whole genome shotgun (WGS) entry which is preliminary data.</text>
</comment>
<evidence type="ECO:0000259" key="1">
    <source>
        <dbReference type="Pfam" id="PF04296"/>
    </source>
</evidence>
<accession>X1U911</accession>
<dbReference type="SUPFAM" id="SSF64376">
    <property type="entry name" value="YlxR-like"/>
    <property type="match status" value="1"/>
</dbReference>
<dbReference type="AlphaFoldDB" id="X1U911"/>
<protein>
    <recommendedName>
        <fullName evidence="1">YlxR domain-containing protein</fullName>
    </recommendedName>
</protein>
<evidence type="ECO:0000313" key="2">
    <source>
        <dbReference type="EMBL" id="GAJ14018.1"/>
    </source>
</evidence>
<feature type="non-terminal residue" evidence="2">
    <location>
        <position position="31"/>
    </location>
</feature>
<dbReference type="EMBL" id="BARW01029861">
    <property type="protein sequence ID" value="GAJ14018.1"/>
    <property type="molecule type" value="Genomic_DNA"/>
</dbReference>